<dbReference type="InterPro" id="IPR013597">
    <property type="entry name" value="Mat_intron_G2"/>
</dbReference>
<dbReference type="EC" id="2.7.7.49" evidence="4"/>
<evidence type="ECO:0000313" key="4">
    <source>
        <dbReference type="EMBL" id="EHJ11838.1"/>
    </source>
</evidence>
<organism evidence="4 5">
    <name type="scientific">Crocosphaera watsonii WH 0003</name>
    <dbReference type="NCBI Taxonomy" id="423471"/>
    <lineage>
        <taxon>Bacteria</taxon>
        <taxon>Bacillati</taxon>
        <taxon>Cyanobacteriota</taxon>
        <taxon>Cyanophyceae</taxon>
        <taxon>Oscillatoriophycideae</taxon>
        <taxon>Chroococcales</taxon>
        <taxon>Aphanothecaceae</taxon>
        <taxon>Crocosphaera</taxon>
    </lineage>
</organism>
<comment type="caution">
    <text evidence="4">The sequence shown here is derived from an EMBL/GenBank/DDBJ whole genome shotgun (WGS) entry which is preliminary data.</text>
</comment>
<dbReference type="PANTHER" id="PTHR34047">
    <property type="entry name" value="NUCLEAR INTRON MATURASE 1, MITOCHONDRIAL-RELATED"/>
    <property type="match status" value="1"/>
</dbReference>
<feature type="domain" description="Reverse transcriptase N-terminal" evidence="3">
    <location>
        <begin position="34"/>
        <end position="114"/>
    </location>
</feature>
<gene>
    <name evidence="4" type="ORF">CWATWH0003_3438</name>
</gene>
<dbReference type="Pfam" id="PF00078">
    <property type="entry name" value="RVT_1"/>
    <property type="match status" value="1"/>
</dbReference>
<reference evidence="4 5" key="1">
    <citation type="journal article" date="2011" name="Front. Microbiol.">
        <title>Two Strains of Crocosphaera watsonii with Highly Conserved Genomes are Distinguished by Strain-Specific Features.</title>
        <authorList>
            <person name="Bench S.R."/>
            <person name="Ilikchyan I.N."/>
            <person name="Tripp H.J."/>
            <person name="Zehr J.P."/>
        </authorList>
    </citation>
    <scope>NUCLEOTIDE SEQUENCE [LARGE SCALE GENOMIC DNA]</scope>
    <source>
        <strain evidence="4 5">WH 0003</strain>
    </source>
</reference>
<dbReference type="SUPFAM" id="SSF56672">
    <property type="entry name" value="DNA/RNA polymerases"/>
    <property type="match status" value="1"/>
</dbReference>
<sequence length="485" mass="55821">MVVDKLTYQMVNQKKWSLVVMNTANASLNTQKAWNTINWAKVQRKVFKLQTRIFRAVQSGQKAKARKLQQLLLKSHSAKLLALRQTLQDGQTNNSSVHDKKVIFNDQLMALVNSLTLKRDKTKSHHSLSTVKSPRDQKFFFRIKILRDKAMQTLLKLALEPYWEGRFRGEFSGFSLRQSSHDAIEKVFQGVAPGPKYVFKGKIVNCFDQINQGYLVSQLDCPKTIKLWLKAGIIDDGLSPFLVNIALEGMSKEAISSGYDYLTFGGSKQESEPPILIRYMDNFVILHQKKEVIVKCQTLIRQWLKKKGFRLSSETTRISNTLYDLEIDGKQEKAGFDFIGFNIRQYPRGKHHSPKNGLGECLPYQTLIKPSQKSIQAHYQEIVKVVNNYKHAPQRELIRQLNPIIQQWSDYYSRVSSYGVFSKLDQMIASKLRAWIKTRTGGTGKTEMSLYFRDGVNASKTFQTKEGYYLVTHRQVGRKKYVDLA</sequence>
<dbReference type="PATRIC" id="fig|423471.3.peg.3226"/>
<name>G5J7K0_CROWT</name>
<accession>G5J7K0</accession>
<dbReference type="Pfam" id="PF13655">
    <property type="entry name" value="RVT_N"/>
    <property type="match status" value="1"/>
</dbReference>
<evidence type="ECO:0000313" key="5">
    <source>
        <dbReference type="Proteomes" id="UP000003477"/>
    </source>
</evidence>
<dbReference type="PANTHER" id="PTHR34047:SF10">
    <property type="entry name" value="GROUP II INTRON-ASSOCIATED OPEN READING FRAME"/>
    <property type="match status" value="1"/>
</dbReference>
<keyword evidence="4" id="KW-0548">Nucleotidyltransferase</keyword>
<protein>
    <submittedName>
        <fullName evidence="4">RNA-directed DNA polymerase</fullName>
        <ecNumber evidence="4">2.7.7.49</ecNumber>
    </submittedName>
</protein>
<evidence type="ECO:0000259" key="3">
    <source>
        <dbReference type="Pfam" id="PF13655"/>
    </source>
</evidence>
<dbReference type="InterPro" id="IPR051083">
    <property type="entry name" value="GrpII_Intron_Splice-Mob/Def"/>
</dbReference>
<feature type="domain" description="Reverse transcriptase" evidence="1">
    <location>
        <begin position="142"/>
        <end position="343"/>
    </location>
</feature>
<dbReference type="CDD" id="cd01651">
    <property type="entry name" value="RT_G2_intron"/>
    <property type="match status" value="1"/>
</dbReference>
<dbReference type="AlphaFoldDB" id="G5J7K0"/>
<dbReference type="InterPro" id="IPR025960">
    <property type="entry name" value="RVT_N"/>
</dbReference>
<evidence type="ECO:0000259" key="1">
    <source>
        <dbReference type="Pfam" id="PF00078"/>
    </source>
</evidence>
<keyword evidence="4" id="KW-0695">RNA-directed DNA polymerase</keyword>
<keyword evidence="4" id="KW-0808">Transferase</keyword>
<proteinExistence type="predicted"/>
<evidence type="ECO:0000259" key="2">
    <source>
        <dbReference type="Pfam" id="PF08388"/>
    </source>
</evidence>
<dbReference type="Pfam" id="PF08388">
    <property type="entry name" value="GIIM"/>
    <property type="match status" value="1"/>
</dbReference>
<dbReference type="InterPro" id="IPR043502">
    <property type="entry name" value="DNA/RNA_pol_sf"/>
</dbReference>
<dbReference type="GO" id="GO:0003964">
    <property type="term" value="F:RNA-directed DNA polymerase activity"/>
    <property type="evidence" value="ECO:0007669"/>
    <property type="project" value="UniProtKB-KW"/>
</dbReference>
<dbReference type="Proteomes" id="UP000003477">
    <property type="component" value="Unassembled WGS sequence"/>
</dbReference>
<dbReference type="EMBL" id="AESD01000512">
    <property type="protein sequence ID" value="EHJ11838.1"/>
    <property type="molecule type" value="Genomic_DNA"/>
</dbReference>
<dbReference type="InterPro" id="IPR000477">
    <property type="entry name" value="RT_dom"/>
</dbReference>
<feature type="domain" description="Group II intron maturase-specific" evidence="2">
    <location>
        <begin position="376"/>
        <end position="440"/>
    </location>
</feature>